<feature type="repeat" description="TPR" evidence="1">
    <location>
        <begin position="390"/>
        <end position="423"/>
    </location>
</feature>
<evidence type="ECO:0008006" key="4">
    <source>
        <dbReference type="Google" id="ProtNLM"/>
    </source>
</evidence>
<protein>
    <recommendedName>
        <fullName evidence="4">Methyltransferase FkbM domain-containing protein</fullName>
    </recommendedName>
</protein>
<gene>
    <name evidence="2" type="ORF">P43SY_007600</name>
</gene>
<evidence type="ECO:0000313" key="2">
    <source>
        <dbReference type="EMBL" id="KAJ0393700.1"/>
    </source>
</evidence>
<dbReference type="InterPro" id="IPR011990">
    <property type="entry name" value="TPR-like_helical_dom_sf"/>
</dbReference>
<dbReference type="AlphaFoldDB" id="A0AAD5LUA3"/>
<comment type="caution">
    <text evidence="2">The sequence shown here is derived from an EMBL/GenBank/DDBJ whole genome shotgun (WGS) entry which is preliminary data.</text>
</comment>
<dbReference type="SMART" id="SM00028">
    <property type="entry name" value="TPR"/>
    <property type="match status" value="1"/>
</dbReference>
<dbReference type="Proteomes" id="UP001209570">
    <property type="component" value="Unassembled WGS sequence"/>
</dbReference>
<evidence type="ECO:0000256" key="1">
    <source>
        <dbReference type="PROSITE-ProRule" id="PRU00339"/>
    </source>
</evidence>
<keyword evidence="3" id="KW-1185">Reference proteome</keyword>
<evidence type="ECO:0000313" key="3">
    <source>
        <dbReference type="Proteomes" id="UP001209570"/>
    </source>
</evidence>
<dbReference type="PROSITE" id="PS50005">
    <property type="entry name" value="TPR"/>
    <property type="match status" value="1"/>
</dbReference>
<sequence length="453" mass="51947">MAEVVERRAPVKLKQNDWLVKHAFNVTSQGGEDGVIAQIFELLDQHEAVPMSRRWCVEFGAWDGRHLSNTWNLLHEQSDRWSGVLIEANAARVEQMREMYRAHGNVTCVNSFVELDGDNTLDQILGRSASLPKDLDLMSIDVDGADYHIWAELKEYRPKVVIIEFNPTIPNNVVYIQERSTNIYHGSSLAALIALAKTKGYELVSTTTFNAFFVDQHLYPLFHIEDNHIDKMHDVPMPTEFFQLYDGTIKITGCKKLIWKNIPIQERDIQILPPSDRAFPFLPVEHDAISAAEAHAKECQRDSHQDYAYFVALARANIDKYSAQDIRKVMQFGVDVCVEEEVRSQAEFNLWGLCEELYRRDLASNHFDSASEWLKAMLGFRPRCSAQERATILQQLGECLVRAREFEQAEFYLQTALAIQPDDKPTLKSLAKLYTKTQRSDVVAELVARIQRL</sequence>
<accession>A0AAD5LUA3</accession>
<dbReference type="SUPFAM" id="SSF53335">
    <property type="entry name" value="S-adenosyl-L-methionine-dependent methyltransferases"/>
    <property type="match status" value="1"/>
</dbReference>
<name>A0AAD5LUA3_PYTIN</name>
<keyword evidence="1" id="KW-0802">TPR repeat</keyword>
<reference evidence="2" key="1">
    <citation type="submission" date="2021-12" db="EMBL/GenBank/DDBJ databases">
        <title>Prjna785345.</title>
        <authorList>
            <person name="Rujirawat T."/>
            <person name="Krajaejun T."/>
        </authorList>
    </citation>
    <scope>NUCLEOTIDE SEQUENCE</scope>
    <source>
        <strain evidence="2">Pi057C3</strain>
    </source>
</reference>
<organism evidence="2 3">
    <name type="scientific">Pythium insidiosum</name>
    <name type="common">Pythiosis disease agent</name>
    <dbReference type="NCBI Taxonomy" id="114742"/>
    <lineage>
        <taxon>Eukaryota</taxon>
        <taxon>Sar</taxon>
        <taxon>Stramenopiles</taxon>
        <taxon>Oomycota</taxon>
        <taxon>Peronosporomycetes</taxon>
        <taxon>Pythiales</taxon>
        <taxon>Pythiaceae</taxon>
        <taxon>Pythium</taxon>
    </lineage>
</organism>
<dbReference type="InterPro" id="IPR029063">
    <property type="entry name" value="SAM-dependent_MTases_sf"/>
</dbReference>
<dbReference type="EMBL" id="JAKCXM010000470">
    <property type="protein sequence ID" value="KAJ0393700.1"/>
    <property type="molecule type" value="Genomic_DNA"/>
</dbReference>
<dbReference type="InterPro" id="IPR019734">
    <property type="entry name" value="TPR_rpt"/>
</dbReference>
<proteinExistence type="predicted"/>
<dbReference type="Gene3D" id="1.25.40.10">
    <property type="entry name" value="Tetratricopeptide repeat domain"/>
    <property type="match status" value="1"/>
</dbReference>
<dbReference type="SUPFAM" id="SSF48452">
    <property type="entry name" value="TPR-like"/>
    <property type="match status" value="1"/>
</dbReference>